<name>A0A3Q8U1D0_9PSED</name>
<dbReference type="CDD" id="cd19958">
    <property type="entry name" value="pyocin_knob"/>
    <property type="match status" value="1"/>
</dbReference>
<evidence type="ECO:0000256" key="1">
    <source>
        <dbReference type="SAM" id="MobiDB-lite"/>
    </source>
</evidence>
<sequence>MTMQLVNLGTPPSGSDGDDPRTAFTRINSNFKQLDDTGLTGPIAAAREVANLNDASSPGKWIGTAAAANRPAGFTRSSIDVVEEVSGDLMQQATDKSTGRVANRVYTASTDTWSAWVIIGSGAAPGEPLPVDAGGTGGSTAEQARANLGLKSLATLDKAPIDQGGTGGATAAEARHNLGLEAAAASFTGANAAAPGAPGLVPAPAAGDQDKVLRGDGTWGVAPSAADVAALADSYASQQAAITNLQTKRRTYAAGAPASVVGLNSITIEGIPSWVTKITIILKDHAAATGAQAIRLRTAAGAVTTGYKGALINHAASSLAGFLTQTDAWFLTPTNVGAPAHGTITLTKTVNAPGSGGWVMEFNGCADASINVYDARGAITISSDVTGIDMYRFTAGQNWTAGTVSVAWE</sequence>
<evidence type="ECO:0000313" key="2">
    <source>
        <dbReference type="EMBL" id="AZL69193.1"/>
    </source>
</evidence>
<organism evidence="2 3">
    <name type="scientific">Pseudomonas entomophila</name>
    <dbReference type="NCBI Taxonomy" id="312306"/>
    <lineage>
        <taxon>Bacteria</taxon>
        <taxon>Pseudomonadati</taxon>
        <taxon>Pseudomonadota</taxon>
        <taxon>Gammaproteobacteria</taxon>
        <taxon>Pseudomonadales</taxon>
        <taxon>Pseudomonadaceae</taxon>
        <taxon>Pseudomonas</taxon>
    </lineage>
</organism>
<proteinExistence type="predicted"/>
<dbReference type="EMBL" id="CP034338">
    <property type="protein sequence ID" value="AZL69193.1"/>
    <property type="molecule type" value="Genomic_DNA"/>
</dbReference>
<reference evidence="2 3" key="1">
    <citation type="submission" date="2018-12" db="EMBL/GenBank/DDBJ databases">
        <authorList>
            <person name="Li S."/>
            <person name="Yang R."/>
            <person name="Chen G."/>
            <person name="Zou L."/>
            <person name="Zhang C."/>
            <person name="Chen Y."/>
            <person name="Liu Z."/>
            <person name="Li Y."/>
            <person name="Yan Y."/>
            <person name="Huang M."/>
            <person name="Chen T."/>
        </authorList>
    </citation>
    <scope>NUCLEOTIDE SEQUENCE [LARGE SCALE GENOMIC DNA]</scope>
    <source>
        <strain evidence="2 3">1257</strain>
    </source>
</reference>
<evidence type="ECO:0000313" key="3">
    <source>
        <dbReference type="Proteomes" id="UP000268230"/>
    </source>
</evidence>
<feature type="region of interest" description="Disordered" evidence="1">
    <location>
        <begin position="1"/>
        <end position="20"/>
    </location>
</feature>
<dbReference type="OrthoDB" id="6890885at2"/>
<protein>
    <submittedName>
        <fullName evidence="2">Uncharacterized protein</fullName>
    </submittedName>
</protein>
<accession>A0A3Q8U1D0</accession>
<feature type="compositionally biased region" description="Polar residues" evidence="1">
    <location>
        <begin position="1"/>
        <end position="13"/>
    </location>
</feature>
<dbReference type="KEGG" id="pory:EJA05_16320"/>
<gene>
    <name evidence="2" type="ORF">EJA05_16320</name>
</gene>
<dbReference type="AlphaFoldDB" id="A0A3Q8U1D0"/>
<dbReference type="Proteomes" id="UP000268230">
    <property type="component" value="Chromosome"/>
</dbReference>